<evidence type="ECO:0000256" key="3">
    <source>
        <dbReference type="SAM" id="Phobius"/>
    </source>
</evidence>
<dbReference type="GO" id="GO:0005739">
    <property type="term" value="C:mitochondrion"/>
    <property type="evidence" value="ECO:0007669"/>
    <property type="project" value="TreeGrafter"/>
</dbReference>
<dbReference type="SUPFAM" id="SSF50447">
    <property type="entry name" value="Translation proteins"/>
    <property type="match status" value="1"/>
</dbReference>
<dbReference type="PANTHER" id="PTHR43636:SF2">
    <property type="entry name" value="ELONGATION FACTOR G, MITOCHONDRIAL"/>
    <property type="match status" value="1"/>
</dbReference>
<keyword evidence="3" id="KW-0472">Membrane</keyword>
<keyword evidence="2" id="KW-0648">Protein biosynthesis</keyword>
<dbReference type="InterPro" id="IPR009000">
    <property type="entry name" value="Transl_B-barrel_sf"/>
</dbReference>
<gene>
    <name evidence="5" type="primary">MEFG1_1</name>
    <name evidence="5" type="ORF">CFP56_035181</name>
</gene>
<proteinExistence type="predicted"/>
<feature type="transmembrane region" description="Helical" evidence="3">
    <location>
        <begin position="12"/>
        <end position="30"/>
    </location>
</feature>
<dbReference type="Pfam" id="PF14492">
    <property type="entry name" value="EFG_III"/>
    <property type="match status" value="1"/>
</dbReference>
<feature type="domain" description="Elongation Factor G" evidence="4">
    <location>
        <begin position="229"/>
        <end position="263"/>
    </location>
</feature>
<evidence type="ECO:0000256" key="1">
    <source>
        <dbReference type="ARBA" id="ARBA00022768"/>
    </source>
</evidence>
<name>A0AAW0LPK1_QUESU</name>
<comment type="caution">
    <text evidence="5">The sequence shown here is derived from an EMBL/GenBank/DDBJ whole genome shotgun (WGS) entry which is preliminary data.</text>
</comment>
<dbReference type="AlphaFoldDB" id="A0AAW0LPK1"/>
<evidence type="ECO:0000256" key="2">
    <source>
        <dbReference type="ARBA" id="ARBA00022917"/>
    </source>
</evidence>
<protein>
    <submittedName>
        <fullName evidence="5">Elongation factor g-1</fullName>
    </submittedName>
</protein>
<evidence type="ECO:0000313" key="6">
    <source>
        <dbReference type="Proteomes" id="UP000237347"/>
    </source>
</evidence>
<reference evidence="5 6" key="1">
    <citation type="journal article" date="2018" name="Sci. Data">
        <title>The draft genome sequence of cork oak.</title>
        <authorList>
            <person name="Ramos A.M."/>
            <person name="Usie A."/>
            <person name="Barbosa P."/>
            <person name="Barros P.M."/>
            <person name="Capote T."/>
            <person name="Chaves I."/>
            <person name="Simoes F."/>
            <person name="Abreu I."/>
            <person name="Carrasquinho I."/>
            <person name="Faro C."/>
            <person name="Guimaraes J.B."/>
            <person name="Mendonca D."/>
            <person name="Nobrega F."/>
            <person name="Rodrigues L."/>
            <person name="Saibo N.J.M."/>
            <person name="Varela M.C."/>
            <person name="Egas C."/>
            <person name="Matos J."/>
            <person name="Miguel C.M."/>
            <person name="Oliveira M.M."/>
            <person name="Ricardo C.P."/>
            <person name="Goncalves S."/>
        </authorList>
    </citation>
    <scope>NUCLEOTIDE SEQUENCE [LARGE SCALE GENOMIC DNA]</scope>
    <source>
        <strain evidence="6">cv. HL8</strain>
    </source>
</reference>
<dbReference type="EMBL" id="PKMF04000063">
    <property type="protein sequence ID" value="KAK7853637.1"/>
    <property type="molecule type" value="Genomic_DNA"/>
</dbReference>
<dbReference type="GO" id="GO:0003746">
    <property type="term" value="F:translation elongation factor activity"/>
    <property type="evidence" value="ECO:0007669"/>
    <property type="project" value="UniProtKB-KW"/>
</dbReference>
<dbReference type="PANTHER" id="PTHR43636">
    <property type="entry name" value="ELONGATION FACTOR G, MITOCHONDRIAL"/>
    <property type="match status" value="1"/>
</dbReference>
<accession>A0AAW0LPK1</accession>
<dbReference type="GO" id="GO:0070125">
    <property type="term" value="P:mitochondrial translational elongation"/>
    <property type="evidence" value="ECO:0007669"/>
    <property type="project" value="TreeGrafter"/>
</dbReference>
<sequence>MLEPREADIPVLFLVLVVLPLVAYILLGKWSEVTKKRERISLLAQLAAEEAFKAEAMAMVMLFLLCLLQRVDFICVRDALLLLKPAAPDANLLDIGLLISQSSSFMFSGLLRVQPLLDGVLSYLPYPTEVSSYALDQSKNEEKVTLSRTLDGPLVAIYECVIRKGDFIHNINTGKKVKIPCLARMHSNEMEDIQEAHIGQIVAVFGVDCALGDAFSDGSVKYTMTSMNVSEPVMSLAVQPVSKDSGGQFSKVLNRFQREDPTLYKYKFSCRFIKITQNGEIEEEEDEEEER</sequence>
<keyword evidence="1 5" id="KW-0251">Elongation factor</keyword>
<evidence type="ECO:0000259" key="4">
    <source>
        <dbReference type="Pfam" id="PF14492"/>
    </source>
</evidence>
<keyword evidence="3" id="KW-0812">Transmembrane</keyword>
<dbReference type="Gene3D" id="2.40.30.10">
    <property type="entry name" value="Translation factors"/>
    <property type="match status" value="1"/>
</dbReference>
<evidence type="ECO:0000313" key="5">
    <source>
        <dbReference type="EMBL" id="KAK7853637.1"/>
    </source>
</evidence>
<keyword evidence="3" id="KW-1133">Transmembrane helix</keyword>
<dbReference type="GO" id="GO:0003924">
    <property type="term" value="F:GTPase activity"/>
    <property type="evidence" value="ECO:0007669"/>
    <property type="project" value="TreeGrafter"/>
</dbReference>
<dbReference type="Proteomes" id="UP000237347">
    <property type="component" value="Unassembled WGS sequence"/>
</dbReference>
<dbReference type="InterPro" id="IPR041095">
    <property type="entry name" value="EFG_II"/>
</dbReference>
<dbReference type="Gene3D" id="3.30.70.870">
    <property type="entry name" value="Elongation Factor G (Translational Gtpase), domain 3"/>
    <property type="match status" value="1"/>
</dbReference>
<keyword evidence="6" id="KW-1185">Reference proteome</keyword>
<organism evidence="5 6">
    <name type="scientific">Quercus suber</name>
    <name type="common">Cork oak</name>
    <dbReference type="NCBI Taxonomy" id="58331"/>
    <lineage>
        <taxon>Eukaryota</taxon>
        <taxon>Viridiplantae</taxon>
        <taxon>Streptophyta</taxon>
        <taxon>Embryophyta</taxon>
        <taxon>Tracheophyta</taxon>
        <taxon>Spermatophyta</taxon>
        <taxon>Magnoliopsida</taxon>
        <taxon>eudicotyledons</taxon>
        <taxon>Gunneridae</taxon>
        <taxon>Pentapetalae</taxon>
        <taxon>rosids</taxon>
        <taxon>fabids</taxon>
        <taxon>Fagales</taxon>
        <taxon>Fagaceae</taxon>
        <taxon>Quercus</taxon>
    </lineage>
</organism>